<proteinExistence type="predicted"/>
<dbReference type="Proteomes" id="UP000054477">
    <property type="component" value="Unassembled WGS sequence"/>
</dbReference>
<feature type="compositionally biased region" description="Basic and acidic residues" evidence="1">
    <location>
        <begin position="215"/>
        <end position="252"/>
    </location>
</feature>
<dbReference type="HOGENOM" id="CLU_061417_0_0_1"/>
<gene>
    <name evidence="2" type="ORF">K443DRAFT_120190</name>
</gene>
<feature type="compositionally biased region" description="Basic residues" evidence="1">
    <location>
        <begin position="201"/>
        <end position="214"/>
    </location>
</feature>
<dbReference type="AlphaFoldDB" id="A0A0C9XX23"/>
<dbReference type="STRING" id="1095629.A0A0C9XX23"/>
<feature type="region of interest" description="Disordered" evidence="1">
    <location>
        <begin position="181"/>
        <end position="255"/>
    </location>
</feature>
<keyword evidence="3" id="KW-1185">Reference proteome</keyword>
<evidence type="ECO:0008006" key="4">
    <source>
        <dbReference type="Google" id="ProtNLM"/>
    </source>
</evidence>
<evidence type="ECO:0000313" key="2">
    <source>
        <dbReference type="EMBL" id="KIK06179.1"/>
    </source>
</evidence>
<feature type="region of interest" description="Disordered" evidence="1">
    <location>
        <begin position="104"/>
        <end position="124"/>
    </location>
</feature>
<dbReference type="EMBL" id="KN838554">
    <property type="protein sequence ID" value="KIK06179.1"/>
    <property type="molecule type" value="Genomic_DNA"/>
</dbReference>
<dbReference type="OrthoDB" id="3366546at2759"/>
<feature type="compositionally biased region" description="Basic residues" evidence="1">
    <location>
        <begin position="330"/>
        <end position="341"/>
    </location>
</feature>
<feature type="compositionally biased region" description="Polar residues" evidence="1">
    <location>
        <begin position="115"/>
        <end position="124"/>
    </location>
</feature>
<name>A0A0C9XX23_9AGAR</name>
<evidence type="ECO:0000256" key="1">
    <source>
        <dbReference type="SAM" id="MobiDB-lite"/>
    </source>
</evidence>
<reference evidence="3" key="2">
    <citation type="submission" date="2015-01" db="EMBL/GenBank/DDBJ databases">
        <title>Evolutionary Origins and Diversification of the Mycorrhizal Mutualists.</title>
        <authorList>
            <consortium name="DOE Joint Genome Institute"/>
            <consortium name="Mycorrhizal Genomics Consortium"/>
            <person name="Kohler A."/>
            <person name="Kuo A."/>
            <person name="Nagy L.G."/>
            <person name="Floudas D."/>
            <person name="Copeland A."/>
            <person name="Barry K.W."/>
            <person name="Cichocki N."/>
            <person name="Veneault-Fourrey C."/>
            <person name="LaButti K."/>
            <person name="Lindquist E.A."/>
            <person name="Lipzen A."/>
            <person name="Lundell T."/>
            <person name="Morin E."/>
            <person name="Murat C."/>
            <person name="Riley R."/>
            <person name="Ohm R."/>
            <person name="Sun H."/>
            <person name="Tunlid A."/>
            <person name="Henrissat B."/>
            <person name="Grigoriev I.V."/>
            <person name="Hibbett D.S."/>
            <person name="Martin F."/>
        </authorList>
    </citation>
    <scope>NUCLEOTIDE SEQUENCE [LARGE SCALE GENOMIC DNA]</scope>
    <source>
        <strain evidence="3">LaAM-08-1</strain>
    </source>
</reference>
<feature type="region of interest" description="Disordered" evidence="1">
    <location>
        <begin position="282"/>
        <end position="341"/>
    </location>
</feature>
<evidence type="ECO:0000313" key="3">
    <source>
        <dbReference type="Proteomes" id="UP000054477"/>
    </source>
</evidence>
<sequence length="341" mass="37850">MPLDGQSYLIAQGWGGKGTGLRQGAISRPLAIPQKKNLSGLGKDRDEAFPFWDHLFTAAAKSIQVKLFSGDDEDGNDSDCSAPADSVPSSAVTALKRTTTGILSTRRPVEGAPATSGTSTPDAVHQTGQFSLLVTAKREAAKRGLYARFLRGPVLGPDSDLETRAVANTIRTEDIKLETTVTKKAKKRKLKTDDEDGERERKKRKKKEKKKKKRGNEEAEKELIELPKKSKSKWREMEKEDAVGFKSAEKAERRRLRRELKEAKKKLQSGIEVGQLCSDCEDRARRKEKKTSKKESKSLEGTAQVVEGGEMSSSRTPNSACDEILDKQQIKKKKRKHCDTP</sequence>
<feature type="compositionally biased region" description="Low complexity" evidence="1">
    <location>
        <begin position="78"/>
        <end position="91"/>
    </location>
</feature>
<accession>A0A0C9XX23</accession>
<feature type="region of interest" description="Disordered" evidence="1">
    <location>
        <begin position="71"/>
        <end position="91"/>
    </location>
</feature>
<protein>
    <recommendedName>
        <fullName evidence="4">G-patch domain-containing protein</fullName>
    </recommendedName>
</protein>
<organism evidence="2 3">
    <name type="scientific">Laccaria amethystina LaAM-08-1</name>
    <dbReference type="NCBI Taxonomy" id="1095629"/>
    <lineage>
        <taxon>Eukaryota</taxon>
        <taxon>Fungi</taxon>
        <taxon>Dikarya</taxon>
        <taxon>Basidiomycota</taxon>
        <taxon>Agaricomycotina</taxon>
        <taxon>Agaricomycetes</taxon>
        <taxon>Agaricomycetidae</taxon>
        <taxon>Agaricales</taxon>
        <taxon>Agaricineae</taxon>
        <taxon>Hydnangiaceae</taxon>
        <taxon>Laccaria</taxon>
    </lineage>
</organism>
<reference evidence="2 3" key="1">
    <citation type="submission" date="2014-04" db="EMBL/GenBank/DDBJ databases">
        <authorList>
            <consortium name="DOE Joint Genome Institute"/>
            <person name="Kuo A."/>
            <person name="Kohler A."/>
            <person name="Nagy L.G."/>
            <person name="Floudas D."/>
            <person name="Copeland A."/>
            <person name="Barry K.W."/>
            <person name="Cichocki N."/>
            <person name="Veneault-Fourrey C."/>
            <person name="LaButti K."/>
            <person name="Lindquist E.A."/>
            <person name="Lipzen A."/>
            <person name="Lundell T."/>
            <person name="Morin E."/>
            <person name="Murat C."/>
            <person name="Sun H."/>
            <person name="Tunlid A."/>
            <person name="Henrissat B."/>
            <person name="Grigoriev I.V."/>
            <person name="Hibbett D.S."/>
            <person name="Martin F."/>
            <person name="Nordberg H.P."/>
            <person name="Cantor M.N."/>
            <person name="Hua S.X."/>
        </authorList>
    </citation>
    <scope>NUCLEOTIDE SEQUENCE [LARGE SCALE GENOMIC DNA]</scope>
    <source>
        <strain evidence="2 3">LaAM-08-1</strain>
    </source>
</reference>